<dbReference type="SFLD" id="SFLDG01067">
    <property type="entry name" value="SPASM/twitch_domain_containing"/>
    <property type="match status" value="1"/>
</dbReference>
<dbReference type="PROSITE" id="PS51918">
    <property type="entry name" value="RADICAL_SAM"/>
    <property type="match status" value="1"/>
</dbReference>
<dbReference type="CDD" id="cd01335">
    <property type="entry name" value="Radical_SAM"/>
    <property type="match status" value="1"/>
</dbReference>
<evidence type="ECO:0000256" key="6">
    <source>
        <dbReference type="ARBA" id="ARBA00023014"/>
    </source>
</evidence>
<dbReference type="NCBIfam" id="TIGR04085">
    <property type="entry name" value="rSAM_more_4Fe4S"/>
    <property type="match status" value="1"/>
</dbReference>
<dbReference type="InterPro" id="IPR023885">
    <property type="entry name" value="4Fe4S-binding_SPASM_dom"/>
</dbReference>
<name>A0ABT9Y122_9BACI</name>
<comment type="cofactor">
    <cofactor evidence="1">
        <name>[4Fe-4S] cluster</name>
        <dbReference type="ChEBI" id="CHEBI:49883"/>
    </cofactor>
</comment>
<dbReference type="Pfam" id="PF04055">
    <property type="entry name" value="Radical_SAM"/>
    <property type="match status" value="1"/>
</dbReference>
<keyword evidence="6" id="KW-0411">Iron-sulfur</keyword>
<dbReference type="SFLD" id="SFLDG01384">
    <property type="entry name" value="thioether_bond_formation_requi"/>
    <property type="match status" value="1"/>
</dbReference>
<accession>A0ABT9Y122</accession>
<keyword evidence="5" id="KW-0408">Iron</keyword>
<organism evidence="8 9">
    <name type="scientific">Neobacillus ginsengisoli</name>
    <dbReference type="NCBI Taxonomy" id="904295"/>
    <lineage>
        <taxon>Bacteria</taxon>
        <taxon>Bacillati</taxon>
        <taxon>Bacillota</taxon>
        <taxon>Bacilli</taxon>
        <taxon>Bacillales</taxon>
        <taxon>Bacillaceae</taxon>
        <taxon>Neobacillus</taxon>
    </lineage>
</organism>
<evidence type="ECO:0000313" key="9">
    <source>
        <dbReference type="Proteomes" id="UP001224122"/>
    </source>
</evidence>
<dbReference type="EMBL" id="JAUSTW010000010">
    <property type="protein sequence ID" value="MDQ0201530.1"/>
    <property type="molecule type" value="Genomic_DNA"/>
</dbReference>
<evidence type="ECO:0000256" key="2">
    <source>
        <dbReference type="ARBA" id="ARBA00022485"/>
    </source>
</evidence>
<dbReference type="PANTHER" id="PTHR43787:SF3">
    <property type="entry name" value="ARYLSULFATASE REGULATORY PROTEIN"/>
    <property type="match status" value="1"/>
</dbReference>
<dbReference type="SFLD" id="SFLDG01386">
    <property type="entry name" value="main_SPASM_domain-containing"/>
    <property type="match status" value="1"/>
</dbReference>
<evidence type="ECO:0000256" key="4">
    <source>
        <dbReference type="ARBA" id="ARBA00022723"/>
    </source>
</evidence>
<dbReference type="InterPro" id="IPR023867">
    <property type="entry name" value="Sulphatase_maturase_rSAM"/>
</dbReference>
<evidence type="ECO:0000256" key="5">
    <source>
        <dbReference type="ARBA" id="ARBA00023004"/>
    </source>
</evidence>
<sequence>MSSTRWLPSRFNAISHADNGDLILYNSYSGAIVSFSVEEKQEVMSALKREGLPGDLSDLLQPLADAGFLVPENIDEERRASFLHQSLHRTDTMHLIVMPTEACNFRCTYCYQTFPYGKMKQEVREGLKRHIEQKAGSLQHLNISWFGGEPMLALDVIQELSESILKTVNQHDISYTAEMSTNGYLLTSEAFRSLLNWNVRRYMITLDGMADIHDSRRFLTGGGKTFARIIENLKAIQQINENYEIYIRINFDEANLDEIPRFLKYIGSLFSNDPRFQIFCRPVGRWGGANDGDLPICDNRTAETKIWEFSEFGLNQGLNMSSIIESALMPTGSVCYAAKPHSFAVGADGQLYKCTCSLDEEFNKVGTLFSNGSMEIDYDKMALWVTSGEEKDSVCQSCFYRPSCQGNHCPLYRLRTGKRPCSYEKRKIKRVLGLIYKQNT</sequence>
<evidence type="ECO:0000256" key="3">
    <source>
        <dbReference type="ARBA" id="ARBA00022691"/>
    </source>
</evidence>
<feature type="domain" description="Radical SAM core" evidence="7">
    <location>
        <begin position="89"/>
        <end position="315"/>
    </location>
</feature>
<evidence type="ECO:0000259" key="7">
    <source>
        <dbReference type="PROSITE" id="PS51918"/>
    </source>
</evidence>
<dbReference type="Gene3D" id="3.20.20.70">
    <property type="entry name" value="Aldolase class I"/>
    <property type="match status" value="1"/>
</dbReference>
<reference evidence="8 9" key="1">
    <citation type="submission" date="2023-07" db="EMBL/GenBank/DDBJ databases">
        <title>Genomic Encyclopedia of Type Strains, Phase IV (KMG-IV): sequencing the most valuable type-strain genomes for metagenomic binning, comparative biology and taxonomic classification.</title>
        <authorList>
            <person name="Goeker M."/>
        </authorList>
    </citation>
    <scope>NUCLEOTIDE SEQUENCE [LARGE SCALE GENOMIC DNA]</scope>
    <source>
        <strain evidence="8 9">DSM 27594</strain>
    </source>
</reference>
<dbReference type="InterPro" id="IPR058240">
    <property type="entry name" value="rSAM_sf"/>
</dbReference>
<evidence type="ECO:0000256" key="1">
    <source>
        <dbReference type="ARBA" id="ARBA00001966"/>
    </source>
</evidence>
<dbReference type="RefSeq" id="WP_307412915.1">
    <property type="nucleotide sequence ID" value="NZ_JAUSTW010000010.1"/>
</dbReference>
<dbReference type="SFLD" id="SFLDS00029">
    <property type="entry name" value="Radical_SAM"/>
    <property type="match status" value="1"/>
</dbReference>
<dbReference type="InterPro" id="IPR013785">
    <property type="entry name" value="Aldolase_TIM"/>
</dbReference>
<protein>
    <recommendedName>
        <fullName evidence="7">Radical SAM core domain-containing protein</fullName>
    </recommendedName>
</protein>
<keyword evidence="4" id="KW-0479">Metal-binding</keyword>
<dbReference type="InterPro" id="IPR007197">
    <property type="entry name" value="rSAM"/>
</dbReference>
<keyword evidence="9" id="KW-1185">Reference proteome</keyword>
<gene>
    <name evidence="8" type="ORF">J2S10_004738</name>
</gene>
<dbReference type="PANTHER" id="PTHR43787">
    <property type="entry name" value="FEMO COFACTOR BIOSYNTHESIS PROTEIN NIFB-RELATED"/>
    <property type="match status" value="1"/>
</dbReference>
<proteinExistence type="predicted"/>
<dbReference type="SUPFAM" id="SSF102114">
    <property type="entry name" value="Radical SAM enzymes"/>
    <property type="match status" value="1"/>
</dbReference>
<comment type="caution">
    <text evidence="8">The sequence shown here is derived from an EMBL/GenBank/DDBJ whole genome shotgun (WGS) entry which is preliminary data.</text>
</comment>
<dbReference type="Proteomes" id="UP001224122">
    <property type="component" value="Unassembled WGS sequence"/>
</dbReference>
<keyword evidence="2" id="KW-0004">4Fe-4S</keyword>
<keyword evidence="3" id="KW-0949">S-adenosyl-L-methionine</keyword>
<evidence type="ECO:0000313" key="8">
    <source>
        <dbReference type="EMBL" id="MDQ0201530.1"/>
    </source>
</evidence>